<feature type="region of interest" description="Disordered" evidence="6">
    <location>
        <begin position="30"/>
        <end position="64"/>
    </location>
</feature>
<dbReference type="InterPro" id="IPR017853">
    <property type="entry name" value="GH"/>
</dbReference>
<evidence type="ECO:0000313" key="9">
    <source>
        <dbReference type="EMBL" id="HIY79277.1"/>
    </source>
</evidence>
<evidence type="ECO:0000256" key="3">
    <source>
        <dbReference type="ARBA" id="ARBA00012663"/>
    </source>
</evidence>
<comment type="catalytic activity">
    <reaction evidence="1">
        <text>Hydrolysis of terminal non-reducing N-acetyl-D-hexosamine residues in N-acetyl-beta-D-hexosaminides.</text>
        <dbReference type="EC" id="3.2.1.52"/>
    </reaction>
</comment>
<dbReference type="AlphaFoldDB" id="A0A9D2CHM4"/>
<proteinExistence type="inferred from homology"/>
<dbReference type="PANTHER" id="PTHR30480:SF13">
    <property type="entry name" value="BETA-HEXOSAMINIDASE"/>
    <property type="match status" value="1"/>
</dbReference>
<organism evidence="9 10">
    <name type="scientific">Candidatus Olsenella excrementavium</name>
    <dbReference type="NCBI Taxonomy" id="2838709"/>
    <lineage>
        <taxon>Bacteria</taxon>
        <taxon>Bacillati</taxon>
        <taxon>Actinomycetota</taxon>
        <taxon>Coriobacteriia</taxon>
        <taxon>Coriobacteriales</taxon>
        <taxon>Atopobiaceae</taxon>
        <taxon>Olsenella</taxon>
    </lineage>
</organism>
<dbReference type="SUPFAM" id="SSF51445">
    <property type="entry name" value="(Trans)glycosidases"/>
    <property type="match status" value="1"/>
</dbReference>
<dbReference type="GO" id="GO:0009254">
    <property type="term" value="P:peptidoglycan turnover"/>
    <property type="evidence" value="ECO:0007669"/>
    <property type="project" value="TreeGrafter"/>
</dbReference>
<feature type="chain" id="PRO_5039344361" description="beta-N-acetylhexosaminidase" evidence="7">
    <location>
        <begin position="24"/>
        <end position="417"/>
    </location>
</feature>
<dbReference type="InterPro" id="IPR050226">
    <property type="entry name" value="NagZ_Beta-hexosaminidase"/>
</dbReference>
<dbReference type="Proteomes" id="UP000824133">
    <property type="component" value="Unassembled WGS sequence"/>
</dbReference>
<feature type="domain" description="Glycoside hydrolase family 3 N-terminal" evidence="8">
    <location>
        <begin position="79"/>
        <end position="409"/>
    </location>
</feature>
<dbReference type="EMBL" id="DXCP01000016">
    <property type="protein sequence ID" value="HIY79277.1"/>
    <property type="molecule type" value="Genomic_DNA"/>
</dbReference>
<evidence type="ECO:0000259" key="8">
    <source>
        <dbReference type="Pfam" id="PF00933"/>
    </source>
</evidence>
<feature type="signal peptide" evidence="7">
    <location>
        <begin position="1"/>
        <end position="23"/>
    </location>
</feature>
<dbReference type="PROSITE" id="PS51318">
    <property type="entry name" value="TAT"/>
    <property type="match status" value="1"/>
</dbReference>
<accession>A0A9D2CHM4</accession>
<protein>
    <recommendedName>
        <fullName evidence="3">beta-N-acetylhexosaminidase</fullName>
        <ecNumber evidence="3">3.2.1.52</ecNumber>
    </recommendedName>
</protein>
<dbReference type="PROSITE" id="PS51257">
    <property type="entry name" value="PROKAR_LIPOPROTEIN"/>
    <property type="match status" value="1"/>
</dbReference>
<reference evidence="9" key="2">
    <citation type="submission" date="2021-04" db="EMBL/GenBank/DDBJ databases">
        <authorList>
            <person name="Gilroy R."/>
        </authorList>
    </citation>
    <scope>NUCLEOTIDE SEQUENCE</scope>
    <source>
        <strain evidence="9">ChiHjej10B9-743</strain>
    </source>
</reference>
<evidence type="ECO:0000256" key="1">
    <source>
        <dbReference type="ARBA" id="ARBA00001231"/>
    </source>
</evidence>
<keyword evidence="4 9" id="KW-0378">Hydrolase</keyword>
<keyword evidence="7" id="KW-0732">Signal</keyword>
<comment type="similarity">
    <text evidence="2">Belongs to the glycosyl hydrolase 3 family.</text>
</comment>
<dbReference type="InterPro" id="IPR006311">
    <property type="entry name" value="TAT_signal"/>
</dbReference>
<evidence type="ECO:0000256" key="4">
    <source>
        <dbReference type="ARBA" id="ARBA00022801"/>
    </source>
</evidence>
<evidence type="ECO:0000256" key="5">
    <source>
        <dbReference type="ARBA" id="ARBA00023295"/>
    </source>
</evidence>
<dbReference type="PROSITE" id="PS00775">
    <property type="entry name" value="GLYCOSYL_HYDROL_F3"/>
    <property type="match status" value="1"/>
</dbReference>
<dbReference type="GO" id="GO:0005975">
    <property type="term" value="P:carbohydrate metabolic process"/>
    <property type="evidence" value="ECO:0007669"/>
    <property type="project" value="InterPro"/>
</dbReference>
<evidence type="ECO:0000313" key="10">
    <source>
        <dbReference type="Proteomes" id="UP000824133"/>
    </source>
</evidence>
<evidence type="ECO:0000256" key="7">
    <source>
        <dbReference type="SAM" id="SignalP"/>
    </source>
</evidence>
<reference evidence="9" key="1">
    <citation type="journal article" date="2021" name="PeerJ">
        <title>Extensive microbial diversity within the chicken gut microbiome revealed by metagenomics and culture.</title>
        <authorList>
            <person name="Gilroy R."/>
            <person name="Ravi A."/>
            <person name="Getino M."/>
            <person name="Pursley I."/>
            <person name="Horton D.L."/>
            <person name="Alikhan N.F."/>
            <person name="Baker D."/>
            <person name="Gharbi K."/>
            <person name="Hall N."/>
            <person name="Watson M."/>
            <person name="Adriaenssens E.M."/>
            <person name="Foster-Nyarko E."/>
            <person name="Jarju S."/>
            <person name="Secka A."/>
            <person name="Antonio M."/>
            <person name="Oren A."/>
            <person name="Chaudhuri R.R."/>
            <person name="La Ragione R."/>
            <person name="Hildebrand F."/>
            <person name="Pallen M.J."/>
        </authorList>
    </citation>
    <scope>NUCLEOTIDE SEQUENCE</scope>
    <source>
        <strain evidence="9">ChiHjej10B9-743</strain>
    </source>
</reference>
<sequence>MTKRHLLTRRQALGSAGALLALALGGCSDLPAGTGGSDDDRATVSDRPAPSAEEEPSEEPALEEDPLDARVSAAMDKLTLEQKIWQLFVVRPEAVTGVSVQTAAGEATRAALAERPVAGICYFAANLLDADQTRSMLSNTMEYGREANGLPMFLCVDEEGGTVSRVGGNPGFGVDNVGNMCDVGATGDTAHAQEVAKGIGTYLDYLGFNVDFAPDADIANNPDGTMGLRSFGTTADVVAPMVAAQVRGFEEAGMLCAAKHFPGIGGALGDSHDTSIYSEKTLDGIRAEELRPFEAAIEEGVPFVMVGHLSMPNVTGDDDPASISSEIVTDLLRNELGYEGIIITDSMGMGAATEAVGVDRIAVAALSAGVDIVLMPADLDAAYQGVVDAVTSGELTEERIDESVRRVIRTKLSRLEA</sequence>
<feature type="compositionally biased region" description="Acidic residues" evidence="6">
    <location>
        <begin position="52"/>
        <end position="64"/>
    </location>
</feature>
<keyword evidence="5" id="KW-0326">Glycosidase</keyword>
<gene>
    <name evidence="9" type="ORF">IAA42_02440</name>
</gene>
<dbReference type="EC" id="3.2.1.52" evidence="3"/>
<dbReference type="InterPro" id="IPR036962">
    <property type="entry name" value="Glyco_hydro_3_N_sf"/>
</dbReference>
<dbReference type="Pfam" id="PF00933">
    <property type="entry name" value="Glyco_hydro_3"/>
    <property type="match status" value="1"/>
</dbReference>
<dbReference type="GO" id="GO:0004563">
    <property type="term" value="F:beta-N-acetylhexosaminidase activity"/>
    <property type="evidence" value="ECO:0007669"/>
    <property type="project" value="UniProtKB-EC"/>
</dbReference>
<dbReference type="InterPro" id="IPR001764">
    <property type="entry name" value="Glyco_hydro_3_N"/>
</dbReference>
<dbReference type="InterPro" id="IPR019800">
    <property type="entry name" value="Glyco_hydro_3_AS"/>
</dbReference>
<comment type="caution">
    <text evidence="9">The sequence shown here is derived from an EMBL/GenBank/DDBJ whole genome shotgun (WGS) entry which is preliminary data.</text>
</comment>
<name>A0A9D2CHM4_9ACTN</name>
<dbReference type="PANTHER" id="PTHR30480">
    <property type="entry name" value="BETA-HEXOSAMINIDASE-RELATED"/>
    <property type="match status" value="1"/>
</dbReference>
<evidence type="ECO:0000256" key="2">
    <source>
        <dbReference type="ARBA" id="ARBA00005336"/>
    </source>
</evidence>
<dbReference type="Gene3D" id="3.20.20.300">
    <property type="entry name" value="Glycoside hydrolase, family 3, N-terminal domain"/>
    <property type="match status" value="1"/>
</dbReference>
<evidence type="ECO:0000256" key="6">
    <source>
        <dbReference type="SAM" id="MobiDB-lite"/>
    </source>
</evidence>